<feature type="compositionally biased region" description="Basic residues" evidence="2">
    <location>
        <begin position="925"/>
        <end position="936"/>
    </location>
</feature>
<dbReference type="Proteomes" id="UP001141327">
    <property type="component" value="Unassembled WGS sequence"/>
</dbReference>
<feature type="compositionally biased region" description="Pro residues" evidence="2">
    <location>
        <begin position="867"/>
        <end position="898"/>
    </location>
</feature>
<feature type="compositionally biased region" description="Polar residues" evidence="2">
    <location>
        <begin position="560"/>
        <end position="569"/>
    </location>
</feature>
<feature type="compositionally biased region" description="Low complexity" evidence="2">
    <location>
        <begin position="639"/>
        <end position="650"/>
    </location>
</feature>
<evidence type="ECO:0000313" key="4">
    <source>
        <dbReference type="Proteomes" id="UP001141327"/>
    </source>
</evidence>
<feature type="compositionally biased region" description="Low complexity" evidence="2">
    <location>
        <begin position="768"/>
        <end position="782"/>
    </location>
</feature>
<feature type="coiled-coil region" evidence="1">
    <location>
        <begin position="1677"/>
        <end position="1723"/>
    </location>
</feature>
<feature type="compositionally biased region" description="Low complexity" evidence="2">
    <location>
        <begin position="617"/>
        <end position="632"/>
    </location>
</feature>
<evidence type="ECO:0000256" key="1">
    <source>
        <dbReference type="SAM" id="Coils"/>
    </source>
</evidence>
<feature type="compositionally biased region" description="Low complexity" evidence="2">
    <location>
        <begin position="726"/>
        <end position="743"/>
    </location>
</feature>
<feature type="region of interest" description="Disordered" evidence="2">
    <location>
        <begin position="1310"/>
        <end position="1335"/>
    </location>
</feature>
<dbReference type="SMART" id="SM00015">
    <property type="entry name" value="IQ"/>
    <property type="match status" value="3"/>
</dbReference>
<feature type="compositionally biased region" description="Pro residues" evidence="2">
    <location>
        <begin position="1078"/>
        <end position="1087"/>
    </location>
</feature>
<sequence length="1752" mass="186432">MGDACWPWVMLALRDACCGLQSDRSLRVWIVDVLLMAVCGCYCVSSDGIYTRMPCHRSPADSEASSAPPHHLGHCASSVLSASSDAPAFTVSMVPYLPSPSPSPSPSPPPVPPAPVPRWVDGGPGLSPYTHTITHGIEAFEIPLADCPPSYYGALPSRSGPLVNSLSSGALRGLADAAQDSTPAPPGPVTRRLVRPVWIPGSAWPPPSGPAGEQVRRSYRRVLAPPGTRDPVAFEEVIAVHPRTVTFHPVLAKPRDGAPDARCPRTPTIPSRSAPWVGGIVDDRGATHTIPPCLLLFHPSMRLLYHPTPTPTNRHRHHPAAQYGRVVEVTVPPDRYHPIMRAVLEYNSRPSHHGPHAPYLCAPLPRGVVERTAAAVTIQGLARGYLCRKARKGDLLEEVVEHRARLTIQAWWRAMLARYRAGLLWRVAGIVNGIVLPQRTLHTWISAQTHLGAPCVARVALQFLVDEAVYQALFKPNYYPYLHFLPEHHLDFAFHNMSIAIHQLRKAARSRRPGLLPSLSSSSLLLSPPQHHHRGTTALSRSANAAASQLPGASPPRLARSTTSIKQQTAAARAAARASLPGFRPPPLGRSVSQLSAPPPTPVTTDPAAQQHPPLLVRSVSSVKSDRSGASATRGGLTRRSASRASARSGGSRERHPPPSSRPGAQGTKTQGDPGDAPPAAALPPVHPPENSGGKDAEALATSALEPVVLIPPGSSRSQPHHHSSHPASATPPRHPRPATAHASPKRGAHSHGGPAPAHTTPPKPRRPASALPASPPGRLVAAPPPPQAPLPHAPTAASEPMDTWAAPRPASPLLRHASSGVLEPAARPVVTSPPGADDSSLLAPSPPPPRLPPAGLTAPDATSPTAAPPPPCTAPGPPAPAPPPAHAPSPAHAPPAPKTAAVGRSADGSALWSPPAMPRPTSAHSHHSSTQRAHPRTPQQAVTTPPRPVRAPPAVTTPPLAAGGTSPYVAHHHARHRPLAATRPGLLDAAAAADLVMPTAGLGDTHGADGLAQPQPPPPELHQEQPLSSTHPSPAALAAPGPNPNPNPVGSHPHPRLLSAVFTPDELLQPAASPAPHNQPPPPPPEHVVVRCPPGLFDSVLPLAGGLLCPLEGMQVVEGAPAALPLFPRAKGNAFRYGPRDLVTRGVIATSLVDTKQDAAALGLGKMFLLREPFRFYAAPRFFRVFKFRSVREARLRAALLVITTYDMGPNARRMVLPHSGEALLTLIRLRQNEMVDTASPCLPVPPTRSSFTPLPTIPAHSRVEAAILLQRLWRGFHTRRTMPPYIRNRLNKLTIARRVIAPLTNRGEEDGAAAATQRTAKGSPSLLTFERRPSLPQAVDALPLSDRPQPEGDDPQVTSVLRVVTAPLGPAAPFPPPRPATRSPTASHSAPLPPRCPAPLVPAARPLVPGAPQPAPAIPGRAEDRAIREDARRVAWEAAQRISEQREATRVAKRNAGALRRSHERAIGAMAALVKAAEATACANEAVRASTAAEAARTRTAASAAACGPAVPLPALRPDSVRLAFRPWSSTPTLAVRSTTPGSGTMTTNSHLNPLRASQQAAVQAAEGTGVLAFKMRRMQESDQAAEDREIARRTLLARTARDKAAVMAALRQKREDAEAERAISRQSRRSQPPKPDRVFAASFMARQNAIATQVWTSEAARRRELVHQSTLAHTRQMKEQADNAKQVMRALKEERFELVRRQYRETNRELAVQLAEAALESSRETERIDIYRHQPLGCHPKIIPDLVEV</sequence>
<feature type="region of interest" description="Disordered" evidence="2">
    <location>
        <begin position="1070"/>
        <end position="1089"/>
    </location>
</feature>
<feature type="region of interest" description="Disordered" evidence="2">
    <location>
        <begin position="1001"/>
        <end position="1058"/>
    </location>
</feature>
<dbReference type="PROSITE" id="PS50096">
    <property type="entry name" value="IQ"/>
    <property type="match status" value="2"/>
</dbReference>
<dbReference type="Pfam" id="PF00612">
    <property type="entry name" value="IQ"/>
    <property type="match status" value="3"/>
</dbReference>
<organism evidence="3 4">
    <name type="scientific">Paratrimastix pyriformis</name>
    <dbReference type="NCBI Taxonomy" id="342808"/>
    <lineage>
        <taxon>Eukaryota</taxon>
        <taxon>Metamonada</taxon>
        <taxon>Preaxostyla</taxon>
        <taxon>Paratrimastigidae</taxon>
        <taxon>Paratrimastix</taxon>
    </lineage>
</organism>
<feature type="compositionally biased region" description="Low complexity" evidence="2">
    <location>
        <begin position="854"/>
        <end position="866"/>
    </location>
</feature>
<feature type="compositionally biased region" description="Pro residues" evidence="2">
    <location>
        <begin position="783"/>
        <end position="793"/>
    </location>
</feature>
<dbReference type="EMBL" id="JAPMOS010000065">
    <property type="protein sequence ID" value="KAJ4456609.1"/>
    <property type="molecule type" value="Genomic_DNA"/>
</dbReference>
<proteinExistence type="predicted"/>
<feature type="compositionally biased region" description="Pro residues" evidence="2">
    <location>
        <begin position="1372"/>
        <end position="1381"/>
    </location>
</feature>
<dbReference type="InterPro" id="IPR000048">
    <property type="entry name" value="IQ_motif_EF-hand-BS"/>
</dbReference>
<feature type="compositionally biased region" description="Pro residues" evidence="2">
    <location>
        <begin position="99"/>
        <end position="116"/>
    </location>
</feature>
<feature type="compositionally biased region" description="Polar residues" evidence="2">
    <location>
        <begin position="1318"/>
        <end position="1328"/>
    </location>
</feature>
<feature type="region of interest" description="Disordered" evidence="2">
    <location>
        <begin position="99"/>
        <end position="119"/>
    </location>
</feature>
<comment type="caution">
    <text evidence="3">The sequence shown here is derived from an EMBL/GenBank/DDBJ whole genome shotgun (WGS) entry which is preliminary data.</text>
</comment>
<reference evidence="3" key="1">
    <citation type="journal article" date="2022" name="bioRxiv">
        <title>Genomics of Preaxostyla Flagellates Illuminates Evolutionary Transitions and the Path Towards Mitochondrial Loss.</title>
        <authorList>
            <person name="Novak L.V.F."/>
            <person name="Treitli S.C."/>
            <person name="Pyrih J."/>
            <person name="Halakuc P."/>
            <person name="Pipaliya S.V."/>
            <person name="Vacek V."/>
            <person name="Brzon O."/>
            <person name="Soukal P."/>
            <person name="Eme L."/>
            <person name="Dacks J.B."/>
            <person name="Karnkowska A."/>
            <person name="Elias M."/>
            <person name="Hampl V."/>
        </authorList>
    </citation>
    <scope>NUCLEOTIDE SEQUENCE</scope>
    <source>
        <strain evidence="3">RCP-MX</strain>
    </source>
</reference>
<feature type="compositionally biased region" description="Polar residues" evidence="2">
    <location>
        <begin position="537"/>
        <end position="547"/>
    </location>
</feature>
<name>A0ABQ8UBE9_9EUKA</name>
<feature type="compositionally biased region" description="Pro residues" evidence="2">
    <location>
        <begin position="1393"/>
        <end position="1402"/>
    </location>
</feature>
<dbReference type="Gene3D" id="1.20.5.190">
    <property type="match status" value="1"/>
</dbReference>
<keyword evidence="1" id="KW-0175">Coiled coil</keyword>
<accession>A0ABQ8UBE9</accession>
<evidence type="ECO:0000256" key="2">
    <source>
        <dbReference type="SAM" id="MobiDB-lite"/>
    </source>
</evidence>
<gene>
    <name evidence="3" type="ORF">PAPYR_8089</name>
</gene>
<feature type="region of interest" description="Disordered" evidence="2">
    <location>
        <begin position="1370"/>
        <end position="1421"/>
    </location>
</feature>
<feature type="region of interest" description="Disordered" evidence="2">
    <location>
        <begin position="521"/>
        <end position="983"/>
    </location>
</feature>
<protein>
    <submittedName>
        <fullName evidence="3">Uncharacterized protein</fullName>
    </submittedName>
</protein>
<feature type="compositionally biased region" description="Basic and acidic residues" evidence="2">
    <location>
        <begin position="1615"/>
        <end position="1626"/>
    </location>
</feature>
<feature type="compositionally biased region" description="Low complexity" evidence="2">
    <location>
        <begin position="1025"/>
        <end position="1041"/>
    </location>
</feature>
<evidence type="ECO:0000313" key="3">
    <source>
        <dbReference type="EMBL" id="KAJ4456609.1"/>
    </source>
</evidence>
<feature type="region of interest" description="Disordered" evidence="2">
    <location>
        <begin position="1615"/>
        <end position="1638"/>
    </location>
</feature>
<keyword evidence="4" id="KW-1185">Reference proteome</keyword>